<dbReference type="GO" id="GO:0016538">
    <property type="term" value="F:cyclin-dependent protein serine/threonine kinase regulator activity"/>
    <property type="evidence" value="ECO:0007669"/>
    <property type="project" value="InterPro"/>
</dbReference>
<accession>A0A9D4WN27</accession>
<gene>
    <name evidence="11" type="ORF">KIW84_052594</name>
</gene>
<evidence type="ECO:0000259" key="9">
    <source>
        <dbReference type="SMART" id="SM00385"/>
    </source>
</evidence>
<feature type="domain" description="Cyclin C-terminal" evidence="10">
    <location>
        <begin position="373"/>
        <end position="498"/>
    </location>
</feature>
<dbReference type="FunFam" id="1.10.472.10:FF:000167">
    <property type="entry name" value="Mitotic cyclin 6"/>
    <property type="match status" value="1"/>
</dbReference>
<dbReference type="FunFam" id="1.10.472.10:FF:000013">
    <property type="entry name" value="Cyclin A1"/>
    <property type="match status" value="1"/>
</dbReference>
<dbReference type="Proteomes" id="UP001058974">
    <property type="component" value="Chromosome 5"/>
</dbReference>
<evidence type="ECO:0000256" key="6">
    <source>
        <dbReference type="ARBA" id="ARBA00032263"/>
    </source>
</evidence>
<evidence type="ECO:0000256" key="7">
    <source>
        <dbReference type="RuleBase" id="RU000383"/>
    </source>
</evidence>
<evidence type="ECO:0000256" key="3">
    <source>
        <dbReference type="ARBA" id="ARBA00022618"/>
    </source>
</evidence>
<comment type="caution">
    <text evidence="11">The sequence shown here is derived from an EMBL/GenBank/DDBJ whole genome shotgun (WGS) entry which is preliminary data.</text>
</comment>
<dbReference type="InterPro" id="IPR006671">
    <property type="entry name" value="Cyclin_N"/>
</dbReference>
<dbReference type="InterPro" id="IPR036915">
    <property type="entry name" value="Cyclin-like_sf"/>
</dbReference>
<evidence type="ECO:0000256" key="8">
    <source>
        <dbReference type="SAM" id="MobiDB-lite"/>
    </source>
</evidence>
<keyword evidence="4 7" id="KW-0195">Cyclin</keyword>
<dbReference type="GO" id="GO:0044772">
    <property type="term" value="P:mitotic cell cycle phase transition"/>
    <property type="evidence" value="ECO:0007669"/>
    <property type="project" value="InterPro"/>
</dbReference>
<dbReference type="PANTHER" id="PTHR10177">
    <property type="entry name" value="CYCLINS"/>
    <property type="match status" value="1"/>
</dbReference>
<dbReference type="InterPro" id="IPR013763">
    <property type="entry name" value="Cyclin-like_dom"/>
</dbReference>
<dbReference type="Pfam" id="PF02984">
    <property type="entry name" value="Cyclin_C"/>
    <property type="match status" value="1"/>
</dbReference>
<protein>
    <recommendedName>
        <fullName evidence="6">B-like cyclin</fullName>
    </recommendedName>
</protein>
<dbReference type="Gramene" id="Psat05G0259400-T1">
    <property type="protein sequence ID" value="KAI5405898.1"/>
    <property type="gene ID" value="KIW84_052594"/>
</dbReference>
<dbReference type="GO" id="GO:0051301">
    <property type="term" value="P:cell division"/>
    <property type="evidence" value="ECO:0007669"/>
    <property type="project" value="UniProtKB-KW"/>
</dbReference>
<evidence type="ECO:0000313" key="11">
    <source>
        <dbReference type="EMBL" id="KAI5405898.1"/>
    </source>
</evidence>
<keyword evidence="3" id="KW-0132">Cell division</keyword>
<dbReference type="PROSITE" id="PS00292">
    <property type="entry name" value="CYCLINS"/>
    <property type="match status" value="1"/>
</dbReference>
<keyword evidence="12" id="KW-1185">Reference proteome</keyword>
<dbReference type="CDD" id="cd20506">
    <property type="entry name" value="CYCLIN_AtCycA-like_rpt2"/>
    <property type="match status" value="1"/>
</dbReference>
<organism evidence="11 12">
    <name type="scientific">Pisum sativum</name>
    <name type="common">Garden pea</name>
    <name type="synonym">Lathyrus oleraceus</name>
    <dbReference type="NCBI Taxonomy" id="3888"/>
    <lineage>
        <taxon>Eukaryota</taxon>
        <taxon>Viridiplantae</taxon>
        <taxon>Streptophyta</taxon>
        <taxon>Embryophyta</taxon>
        <taxon>Tracheophyta</taxon>
        <taxon>Spermatophyta</taxon>
        <taxon>Magnoliopsida</taxon>
        <taxon>eudicotyledons</taxon>
        <taxon>Gunneridae</taxon>
        <taxon>Pentapetalae</taxon>
        <taxon>rosids</taxon>
        <taxon>fabids</taxon>
        <taxon>Fabales</taxon>
        <taxon>Fabaceae</taxon>
        <taxon>Papilionoideae</taxon>
        <taxon>50 kb inversion clade</taxon>
        <taxon>NPAAA clade</taxon>
        <taxon>Hologalegina</taxon>
        <taxon>IRL clade</taxon>
        <taxon>Fabeae</taxon>
        <taxon>Lathyrus</taxon>
    </lineage>
</organism>
<feature type="region of interest" description="Disordered" evidence="8">
    <location>
        <begin position="1"/>
        <end position="22"/>
    </location>
</feature>
<comment type="similarity">
    <text evidence="1">Belongs to the cyclin family. Cyclin AB subfamily.</text>
</comment>
<sequence>MFTRSRRFPSSSSSSKNSDDSISNKKVINAVKTQLTKKRPALAEVTNSTNASLVKTSVGAPSKPMVPCVSKTAKTKKDSIANSKKNVMSKNTLQPPLRVKSGELVPAKEACLTKNSQTKSEVQAAIVPSNDGAVCPDIKSVVCAPRWMDISPSNTCSGSVSLDESMSTSDSLMTPEFKYTGNGDVASIKSIENRTNNILNISDSSKMAGRIQDIDTILKSRANEIVDIDCNFKDPRFCASIANEIYENLRVSEKIKRPSIDFMEKIQTDINASMRAMLIDWLVEVAEEYRLLPDTLFLAVNYLDRYLSGKAMNRQRLQLLGVSCMMIAAKYEEICSPKVEEFCYVTDDTYSKEQMLEMESSVLNFLKFEMTAPTTRCFLRRFITVAQQTCEVPLMQLEYLADYLAELSLIEYDMLKHTPSLIAASAAFLAKYILLPSEKPWNSMLRHYTGYQESELRECVKGLHLLYCNGYHNSPSITAIREKYSEHKFKFVAKKYCPPSIPVEVFHN</sequence>
<dbReference type="SMART" id="SM00385">
    <property type="entry name" value="CYCLIN"/>
    <property type="match status" value="2"/>
</dbReference>
<feature type="domain" description="Cyclin-like" evidence="9">
    <location>
        <begin position="377"/>
        <end position="465"/>
    </location>
</feature>
<dbReference type="SUPFAM" id="SSF47954">
    <property type="entry name" value="Cyclin-like"/>
    <property type="match status" value="2"/>
</dbReference>
<evidence type="ECO:0000256" key="1">
    <source>
        <dbReference type="ARBA" id="ARBA00006955"/>
    </source>
</evidence>
<dbReference type="InterPro" id="IPR039361">
    <property type="entry name" value="Cyclin"/>
</dbReference>
<dbReference type="Gramene" id="Psat5g085640.1">
    <property type="protein sequence ID" value="Psat5g085640.1.cds"/>
    <property type="gene ID" value="Psat5g085640"/>
</dbReference>
<dbReference type="Gene3D" id="1.10.472.10">
    <property type="entry name" value="Cyclin-like"/>
    <property type="match status" value="2"/>
</dbReference>
<dbReference type="SMART" id="SM01332">
    <property type="entry name" value="Cyclin_C"/>
    <property type="match status" value="1"/>
</dbReference>
<name>A0A9D4WN27_PEA</name>
<comment type="subunit">
    <text evidence="2">Interacts with the CDC2 protein kinase to form a serine/threonine kinase holoenzyme complex also known as maturation promoting factor (MPF). The cyclin subunit imparts substrate specificity to the complex.</text>
</comment>
<feature type="domain" description="Cyclin-like" evidence="9">
    <location>
        <begin position="280"/>
        <end position="364"/>
    </location>
</feature>
<evidence type="ECO:0000259" key="10">
    <source>
        <dbReference type="SMART" id="SM01332"/>
    </source>
</evidence>
<evidence type="ECO:0000313" key="12">
    <source>
        <dbReference type="Proteomes" id="UP001058974"/>
    </source>
</evidence>
<evidence type="ECO:0000256" key="5">
    <source>
        <dbReference type="ARBA" id="ARBA00023306"/>
    </source>
</evidence>
<dbReference type="EMBL" id="JAMSHJ010000005">
    <property type="protein sequence ID" value="KAI5405898.1"/>
    <property type="molecule type" value="Genomic_DNA"/>
</dbReference>
<reference evidence="11 12" key="1">
    <citation type="journal article" date="2022" name="Nat. Genet.">
        <title>Improved pea reference genome and pan-genome highlight genomic features and evolutionary characteristics.</title>
        <authorList>
            <person name="Yang T."/>
            <person name="Liu R."/>
            <person name="Luo Y."/>
            <person name="Hu S."/>
            <person name="Wang D."/>
            <person name="Wang C."/>
            <person name="Pandey M.K."/>
            <person name="Ge S."/>
            <person name="Xu Q."/>
            <person name="Li N."/>
            <person name="Li G."/>
            <person name="Huang Y."/>
            <person name="Saxena R.K."/>
            <person name="Ji Y."/>
            <person name="Li M."/>
            <person name="Yan X."/>
            <person name="He Y."/>
            <person name="Liu Y."/>
            <person name="Wang X."/>
            <person name="Xiang C."/>
            <person name="Varshney R.K."/>
            <person name="Ding H."/>
            <person name="Gao S."/>
            <person name="Zong X."/>
        </authorList>
    </citation>
    <scope>NUCLEOTIDE SEQUENCE [LARGE SCALE GENOMIC DNA]</scope>
    <source>
        <strain evidence="11 12">cv. Zhongwan 6</strain>
    </source>
</reference>
<dbReference type="Pfam" id="PF00134">
    <property type="entry name" value="Cyclin_N"/>
    <property type="match status" value="1"/>
</dbReference>
<dbReference type="InterPro" id="IPR048258">
    <property type="entry name" value="Cyclins_cyclin-box"/>
</dbReference>
<evidence type="ECO:0000256" key="2">
    <source>
        <dbReference type="ARBA" id="ARBA00011177"/>
    </source>
</evidence>
<proteinExistence type="inferred from homology"/>
<evidence type="ECO:0000256" key="4">
    <source>
        <dbReference type="ARBA" id="ARBA00023127"/>
    </source>
</evidence>
<dbReference type="AlphaFoldDB" id="A0A9D4WN27"/>
<keyword evidence="5" id="KW-0131">Cell cycle</keyword>
<dbReference type="InterPro" id="IPR004367">
    <property type="entry name" value="Cyclin_C-dom"/>
</dbReference>